<evidence type="ECO:0000313" key="2">
    <source>
        <dbReference type="EMBL" id="RKQ53358.1"/>
    </source>
</evidence>
<sequence>MKTWLVMTSLLLGLSAHAETQALDLFTGTLEKNGSEWMLKRCDIAKSRYLLRNTNGEASGVEALLALQNTKPNEVITVALLASYHAQDSQHSLHIASVQGRKQGSCHLDALFD</sequence>
<keyword evidence="1" id="KW-0732">Signal</keyword>
<evidence type="ECO:0000256" key="1">
    <source>
        <dbReference type="SAM" id="SignalP"/>
    </source>
</evidence>
<dbReference type="RefSeq" id="WP_120812500.1">
    <property type="nucleotide sequence ID" value="NZ_RBID01000019.1"/>
</dbReference>
<feature type="signal peptide" evidence="1">
    <location>
        <begin position="1"/>
        <end position="18"/>
    </location>
</feature>
<accession>A0A495AXA1</accession>
<protein>
    <submittedName>
        <fullName evidence="2">Uncharacterized protein</fullName>
    </submittedName>
</protein>
<organism evidence="2 3">
    <name type="scientific">Vogesella indigofera</name>
    <name type="common">Pseudomonas indigofera</name>
    <dbReference type="NCBI Taxonomy" id="45465"/>
    <lineage>
        <taxon>Bacteria</taxon>
        <taxon>Pseudomonadati</taxon>
        <taxon>Pseudomonadota</taxon>
        <taxon>Betaproteobacteria</taxon>
        <taxon>Neisseriales</taxon>
        <taxon>Chromobacteriaceae</taxon>
        <taxon>Vogesella</taxon>
    </lineage>
</organism>
<feature type="chain" id="PRO_5019795501" evidence="1">
    <location>
        <begin position="19"/>
        <end position="113"/>
    </location>
</feature>
<reference evidence="2 3" key="1">
    <citation type="submission" date="2018-10" db="EMBL/GenBank/DDBJ databases">
        <title>Genomic Encyclopedia of Type Strains, Phase IV (KMG-IV): sequencing the most valuable type-strain genomes for metagenomic binning, comparative biology and taxonomic classification.</title>
        <authorList>
            <person name="Goeker M."/>
        </authorList>
    </citation>
    <scope>NUCLEOTIDE SEQUENCE [LARGE SCALE GENOMIC DNA]</scope>
    <source>
        <strain evidence="2 3">DSM 3303</strain>
    </source>
</reference>
<comment type="caution">
    <text evidence="2">The sequence shown here is derived from an EMBL/GenBank/DDBJ whole genome shotgun (WGS) entry which is preliminary data.</text>
</comment>
<dbReference type="Proteomes" id="UP000279384">
    <property type="component" value="Unassembled WGS sequence"/>
</dbReference>
<proteinExistence type="predicted"/>
<evidence type="ECO:0000313" key="3">
    <source>
        <dbReference type="Proteomes" id="UP000279384"/>
    </source>
</evidence>
<dbReference type="AlphaFoldDB" id="A0A495AXA1"/>
<gene>
    <name evidence="2" type="ORF">C8E02_3294</name>
</gene>
<dbReference type="EMBL" id="RBID01000019">
    <property type="protein sequence ID" value="RKQ53358.1"/>
    <property type="molecule type" value="Genomic_DNA"/>
</dbReference>
<name>A0A495AXA1_VOGIN</name>